<feature type="signal peptide" evidence="1">
    <location>
        <begin position="1"/>
        <end position="17"/>
    </location>
</feature>
<keyword evidence="1" id="KW-0732">Signal</keyword>
<evidence type="ECO:0000256" key="1">
    <source>
        <dbReference type="SAM" id="SignalP"/>
    </source>
</evidence>
<reference evidence="2 3" key="1">
    <citation type="submission" date="2016-07" db="EMBL/GenBank/DDBJ databases">
        <title>Pervasive Adenine N6-methylation of Active Genes in Fungi.</title>
        <authorList>
            <consortium name="DOE Joint Genome Institute"/>
            <person name="Mondo S.J."/>
            <person name="Dannebaum R.O."/>
            <person name="Kuo R.C."/>
            <person name="Labutti K."/>
            <person name="Haridas S."/>
            <person name="Kuo A."/>
            <person name="Salamov A."/>
            <person name="Ahrendt S.R."/>
            <person name="Lipzen A."/>
            <person name="Sullivan W."/>
            <person name="Andreopoulos W.B."/>
            <person name="Clum A."/>
            <person name="Lindquist E."/>
            <person name="Daum C."/>
            <person name="Ramamoorthy G.K."/>
            <person name="Gryganskyi A."/>
            <person name="Culley D."/>
            <person name="Magnuson J.K."/>
            <person name="James T.Y."/>
            <person name="O'Malley M.A."/>
            <person name="Stajich J.E."/>
            <person name="Spatafora J.W."/>
            <person name="Visel A."/>
            <person name="Grigoriev I.V."/>
        </authorList>
    </citation>
    <scope>NUCLEOTIDE SEQUENCE [LARGE SCALE GENOMIC DNA]</scope>
    <source>
        <strain evidence="2 3">ATCC 12442</strain>
    </source>
</reference>
<dbReference type="EMBL" id="MCFD01000001">
    <property type="protein sequence ID" value="ORX74901.1"/>
    <property type="molecule type" value="Genomic_DNA"/>
</dbReference>
<dbReference type="AlphaFoldDB" id="A0A1Y1WMX8"/>
<accession>A0A1Y1WMX8</accession>
<evidence type="ECO:0000313" key="3">
    <source>
        <dbReference type="Proteomes" id="UP000193922"/>
    </source>
</evidence>
<evidence type="ECO:0000313" key="2">
    <source>
        <dbReference type="EMBL" id="ORX74901.1"/>
    </source>
</evidence>
<dbReference type="GeneID" id="63801939"/>
<dbReference type="RefSeq" id="XP_040748112.1">
    <property type="nucleotide sequence ID" value="XM_040885291.1"/>
</dbReference>
<keyword evidence="3" id="KW-1185">Reference proteome</keyword>
<protein>
    <submittedName>
        <fullName evidence="2">Uncharacterized protein</fullName>
    </submittedName>
</protein>
<proteinExistence type="predicted"/>
<sequence length="242" mass="24571">MRSATVLLSFASTTAIAQEISSANGPSIIASPNAISGPNVNFGWQSGGSLFAEGSRPGQSSNGFNSIIGSSISNIKTSDVSRGNTINNPSQSHIKGGDGWAASGETNQLGPVHSTSSAGGFIHCSNDVVLSNNGGKAAPDISRFVPPGFVSGRFATPVGGSAFVPPRAVNNGIINGTHRRSSDVLFANGQRQASAVAGSGYGGFAGPQFALATIHPMVAEQSGQKNHCHPEPGIAQRWGARC</sequence>
<name>A0A1Y1WMX8_9FUNG</name>
<dbReference type="Proteomes" id="UP000193922">
    <property type="component" value="Unassembled WGS sequence"/>
</dbReference>
<gene>
    <name evidence="2" type="ORF">DL89DRAFT_254668</name>
</gene>
<feature type="chain" id="PRO_5012237391" evidence="1">
    <location>
        <begin position="18"/>
        <end position="242"/>
    </location>
</feature>
<organism evidence="2 3">
    <name type="scientific">Linderina pennispora</name>
    <dbReference type="NCBI Taxonomy" id="61395"/>
    <lineage>
        <taxon>Eukaryota</taxon>
        <taxon>Fungi</taxon>
        <taxon>Fungi incertae sedis</taxon>
        <taxon>Zoopagomycota</taxon>
        <taxon>Kickxellomycotina</taxon>
        <taxon>Kickxellomycetes</taxon>
        <taxon>Kickxellales</taxon>
        <taxon>Kickxellaceae</taxon>
        <taxon>Linderina</taxon>
    </lineage>
</organism>
<dbReference type="OrthoDB" id="5561444at2759"/>
<comment type="caution">
    <text evidence="2">The sequence shown here is derived from an EMBL/GenBank/DDBJ whole genome shotgun (WGS) entry which is preliminary data.</text>
</comment>